<accession>A0A147B9F8</accession>
<dbReference type="EMBL" id="GEIB01000525">
    <property type="protein sequence ID" value="JAR87383.1"/>
    <property type="molecule type" value="Transcribed_RNA"/>
</dbReference>
<feature type="compositionally biased region" description="Low complexity" evidence="1">
    <location>
        <begin position="71"/>
        <end position="86"/>
    </location>
</feature>
<evidence type="ECO:0000313" key="2">
    <source>
        <dbReference type="EMBL" id="JAR87383.1"/>
    </source>
</evidence>
<reference evidence="2" key="1">
    <citation type="submission" date="2016-03" db="EMBL/GenBank/DDBJ databases">
        <title>Gut transcriptome analysis on engorged females of Ornithodoros mimon (Acari: Argasidae) and phylogenetic inferences of soft ticks.</title>
        <authorList>
            <person name="Landulfo G.A."/>
            <person name="Giovanni D."/>
            <person name="Carvalho E."/>
            <person name="Junqueira-de-Azevedo I."/>
            <person name="Patane J."/>
            <person name="Mendoca R."/>
            <person name="Barros-Battesti D."/>
        </authorList>
    </citation>
    <scope>NUCLEOTIDE SEQUENCE</scope>
    <source>
        <strain evidence="2">Females</strain>
        <tissue evidence="2">Gut</tissue>
    </source>
</reference>
<protein>
    <submittedName>
        <fullName evidence="2">Ubiquitin conjugating enzyme interacting</fullName>
    </submittedName>
</protein>
<feature type="region of interest" description="Disordered" evidence="1">
    <location>
        <begin position="238"/>
        <end position="271"/>
    </location>
</feature>
<feature type="region of interest" description="Disordered" evidence="1">
    <location>
        <begin position="69"/>
        <end position="90"/>
    </location>
</feature>
<evidence type="ECO:0000256" key="1">
    <source>
        <dbReference type="SAM" id="MobiDB-lite"/>
    </source>
</evidence>
<organism evidence="2">
    <name type="scientific">Alectorobius mimon</name>
    <dbReference type="NCBI Taxonomy" id="360319"/>
    <lineage>
        <taxon>Eukaryota</taxon>
        <taxon>Metazoa</taxon>
        <taxon>Ecdysozoa</taxon>
        <taxon>Arthropoda</taxon>
        <taxon>Chelicerata</taxon>
        <taxon>Arachnida</taxon>
        <taxon>Acari</taxon>
        <taxon>Parasitiformes</taxon>
        <taxon>Ixodida</taxon>
        <taxon>Ixodoidea</taxon>
        <taxon>Argasidae</taxon>
        <taxon>Ornithodorinae</taxon>
        <taxon>Alectorobius</taxon>
    </lineage>
</organism>
<sequence>DIPLEDGPDILVRCAKDGCSWIGCVPRDGDLFCCPICKHYTCIKCNAIHESMTCKEYAEKKDMLPNAVGQATAEAASGSPPSSLPSADEDDGADGVIVNCSYGECSGYSFVEKSATMAQCEACNHWTCRRCNVSHEGLSCDEYKGGTQKPKRQAADSTGERETKNEKPGAFLSCMNPACGLAVRFYDDQEYAPCDNQCGGILYACPTCQMDMCTACGIKQKKKGFVETVKGIFIRDPAPRAVPNTPQGAVPKQRTEVRGPWTQTNDAQNGNGYNKPGALLHQKCYNPSCEHYCDIHGGPCRVRD</sequence>
<feature type="compositionally biased region" description="Polar residues" evidence="1">
    <location>
        <begin position="261"/>
        <end position="271"/>
    </location>
</feature>
<feature type="compositionally biased region" description="Basic and acidic residues" evidence="1">
    <location>
        <begin position="158"/>
        <end position="167"/>
    </location>
</feature>
<proteinExistence type="predicted"/>
<feature type="non-terminal residue" evidence="2">
    <location>
        <position position="304"/>
    </location>
</feature>
<feature type="region of interest" description="Disordered" evidence="1">
    <location>
        <begin position="144"/>
        <end position="167"/>
    </location>
</feature>
<name>A0A147B9F8_9ACAR</name>
<feature type="non-terminal residue" evidence="2">
    <location>
        <position position="1"/>
    </location>
</feature>
<dbReference type="AlphaFoldDB" id="A0A147B9F8"/>